<feature type="transmembrane region" description="Helical" evidence="1">
    <location>
        <begin position="700"/>
        <end position="720"/>
    </location>
</feature>
<evidence type="ECO:0000256" key="1">
    <source>
        <dbReference type="SAM" id="Phobius"/>
    </source>
</evidence>
<reference evidence="2 3" key="1">
    <citation type="submission" date="2019-08" db="EMBL/GenBank/DDBJ databases">
        <title>The genome of the soybean aphid Biotype 1, its phylome, world population structure and adaptation to the North American continent.</title>
        <authorList>
            <person name="Giordano R."/>
            <person name="Donthu R.K."/>
            <person name="Hernandez A.G."/>
            <person name="Wright C.L."/>
            <person name="Zimin A.V."/>
        </authorList>
    </citation>
    <scope>NUCLEOTIDE SEQUENCE [LARGE SCALE GENOMIC DNA]</scope>
    <source>
        <tissue evidence="2">Whole aphids</tissue>
    </source>
</reference>
<proteinExistence type="predicted"/>
<keyword evidence="1" id="KW-0812">Transmembrane</keyword>
<keyword evidence="3" id="KW-1185">Reference proteome</keyword>
<name>A0A6G0TWQ7_APHGL</name>
<dbReference type="Proteomes" id="UP000475862">
    <property type="component" value="Unassembled WGS sequence"/>
</dbReference>
<dbReference type="EMBL" id="VYZN01000014">
    <property type="protein sequence ID" value="KAE9539867.1"/>
    <property type="molecule type" value="Genomic_DNA"/>
</dbReference>
<evidence type="ECO:0000313" key="3">
    <source>
        <dbReference type="Proteomes" id="UP000475862"/>
    </source>
</evidence>
<accession>A0A6G0TWQ7</accession>
<gene>
    <name evidence="2" type="ORF">AGLY_005119</name>
</gene>
<organism evidence="2 3">
    <name type="scientific">Aphis glycines</name>
    <name type="common">Soybean aphid</name>
    <dbReference type="NCBI Taxonomy" id="307491"/>
    <lineage>
        <taxon>Eukaryota</taxon>
        <taxon>Metazoa</taxon>
        <taxon>Ecdysozoa</taxon>
        <taxon>Arthropoda</taxon>
        <taxon>Hexapoda</taxon>
        <taxon>Insecta</taxon>
        <taxon>Pterygota</taxon>
        <taxon>Neoptera</taxon>
        <taxon>Paraneoptera</taxon>
        <taxon>Hemiptera</taxon>
        <taxon>Sternorrhyncha</taxon>
        <taxon>Aphidomorpha</taxon>
        <taxon>Aphidoidea</taxon>
        <taxon>Aphididae</taxon>
        <taxon>Aphidini</taxon>
        <taxon>Aphis</taxon>
        <taxon>Aphis</taxon>
    </lineage>
</organism>
<sequence>MGEVYYKILEQSILSRSYYWHSLSSHWNDLFSLTYNLYNADFANMRHVSIKIMKHIVIRGDAHSSVSLAIKKKIFSYLKQAILDTLKENNDFSLREDLIILVFDVCKTLWIECRKSLCQFIEENCTHLINFYENDKPKKIQEKLYNLLTLFIKIHHPKYIDFNHKESYVYNENMWIDKLYHIYEFVRREILQIKNNSNPNFFNYISELAVTIFNIVYFNKLDSSILVLDECPTPKRKKYDINVLSFVNGLTDLKTSEICTRLNIITKLLENHALPFHEKDYIHLLESLTICLNSYKDTKSIKYLIICCNELIKSENIYKLNQFGPFLKTVWSYALKMVMSNEDSDLSHSLLHSLIVLINWHNEMYSDILRLYFSKTIKINDPSLKTLVVLFKTRGFCSASLNKTNMILLLDWLLPLKLQDALLVESFSKLNPYLLSEVVDLILTKPSIKKSFDNHNNLKTISFIDFSNTCYDLALQDRPNVQLHITDLSQNKSIRRSIDENTFEILINFIEKSIALQEKPSIATLQMFLSMTNFLCFLENQFPQFINDFSEFRLYKFKYMEKVNNIVSELNTHENQHNNEAFVNVCSLFHKKLQFVDDIIVNELMNHNTNKVIMAKLYNLSKYNDFNCMNQVLDYDSLKKEQKLSIQAIKALLRTCFYKVKFYINMIKIKGQTGYQTYLLETLIDDLKELEGSISQSYTYFKVLLLFLLLVLSLVITFSAPSQI</sequence>
<keyword evidence="1" id="KW-0472">Membrane</keyword>
<keyword evidence="1" id="KW-1133">Transmembrane helix</keyword>
<dbReference type="AlphaFoldDB" id="A0A6G0TWQ7"/>
<evidence type="ECO:0000313" key="2">
    <source>
        <dbReference type="EMBL" id="KAE9539867.1"/>
    </source>
</evidence>
<protein>
    <submittedName>
        <fullName evidence="2">Uncharacterized protein</fullName>
    </submittedName>
</protein>
<comment type="caution">
    <text evidence="2">The sequence shown here is derived from an EMBL/GenBank/DDBJ whole genome shotgun (WGS) entry which is preliminary data.</text>
</comment>